<sequence length="195" mass="22323">MLDLDLESDDGEFKYDAEMGRDYSIKLCLTPSLESAERALDDIKKLLKPPCNSGSGYNQHNFPPVLGEQLEWMKTFLWTFCDSTRKAEARGNQSPQWIAASLATAGMAMKGKWFVQNLHFWSKAYILDREDLPLDLFRDWKTSKIDDEDLAAELHLHLQGIGEYIKAGDLMQYLSDQDVQHRFELKNTISLATAK</sequence>
<dbReference type="AlphaFoldDB" id="A0A0D0BPQ2"/>
<reference evidence="1 2" key="1">
    <citation type="submission" date="2014-04" db="EMBL/GenBank/DDBJ databases">
        <authorList>
            <consortium name="DOE Joint Genome Institute"/>
            <person name="Kuo A."/>
            <person name="Kohler A."/>
            <person name="Jargeat P."/>
            <person name="Nagy L.G."/>
            <person name="Floudas D."/>
            <person name="Copeland A."/>
            <person name="Barry K.W."/>
            <person name="Cichocki N."/>
            <person name="Veneault-Fourrey C."/>
            <person name="LaButti K."/>
            <person name="Lindquist E.A."/>
            <person name="Lipzen A."/>
            <person name="Lundell T."/>
            <person name="Morin E."/>
            <person name="Murat C."/>
            <person name="Sun H."/>
            <person name="Tunlid A."/>
            <person name="Henrissat B."/>
            <person name="Grigoriev I.V."/>
            <person name="Hibbett D.S."/>
            <person name="Martin F."/>
            <person name="Nordberg H.P."/>
            <person name="Cantor M.N."/>
            <person name="Hua S.X."/>
        </authorList>
    </citation>
    <scope>NUCLEOTIDE SEQUENCE [LARGE SCALE GENOMIC DNA]</scope>
    <source>
        <strain evidence="1 2">Ve08.2h10</strain>
    </source>
</reference>
<evidence type="ECO:0000313" key="1">
    <source>
        <dbReference type="EMBL" id="KIK73502.1"/>
    </source>
</evidence>
<evidence type="ECO:0000313" key="2">
    <source>
        <dbReference type="Proteomes" id="UP000054538"/>
    </source>
</evidence>
<keyword evidence="2" id="KW-1185">Reference proteome</keyword>
<organism evidence="1 2">
    <name type="scientific">Paxillus rubicundulus Ve08.2h10</name>
    <dbReference type="NCBI Taxonomy" id="930991"/>
    <lineage>
        <taxon>Eukaryota</taxon>
        <taxon>Fungi</taxon>
        <taxon>Dikarya</taxon>
        <taxon>Basidiomycota</taxon>
        <taxon>Agaricomycotina</taxon>
        <taxon>Agaricomycetes</taxon>
        <taxon>Agaricomycetidae</taxon>
        <taxon>Boletales</taxon>
        <taxon>Paxilineae</taxon>
        <taxon>Paxillaceae</taxon>
        <taxon>Paxillus</taxon>
    </lineage>
</organism>
<dbReference type="Proteomes" id="UP000054538">
    <property type="component" value="Unassembled WGS sequence"/>
</dbReference>
<name>A0A0D0BPQ2_9AGAM</name>
<accession>A0A0D0BPQ2</accession>
<dbReference type="EMBL" id="KN829677">
    <property type="protein sequence ID" value="KIK73502.1"/>
    <property type="molecule type" value="Genomic_DNA"/>
</dbReference>
<dbReference type="OrthoDB" id="10039611at2759"/>
<dbReference type="HOGENOM" id="CLU_099517_0_0_1"/>
<gene>
    <name evidence="1" type="ORF">PAXRUDRAFT_20777</name>
</gene>
<reference evidence="2" key="2">
    <citation type="submission" date="2015-01" db="EMBL/GenBank/DDBJ databases">
        <title>Evolutionary Origins and Diversification of the Mycorrhizal Mutualists.</title>
        <authorList>
            <consortium name="DOE Joint Genome Institute"/>
            <consortium name="Mycorrhizal Genomics Consortium"/>
            <person name="Kohler A."/>
            <person name="Kuo A."/>
            <person name="Nagy L.G."/>
            <person name="Floudas D."/>
            <person name="Copeland A."/>
            <person name="Barry K.W."/>
            <person name="Cichocki N."/>
            <person name="Veneault-Fourrey C."/>
            <person name="LaButti K."/>
            <person name="Lindquist E.A."/>
            <person name="Lipzen A."/>
            <person name="Lundell T."/>
            <person name="Morin E."/>
            <person name="Murat C."/>
            <person name="Riley R."/>
            <person name="Ohm R."/>
            <person name="Sun H."/>
            <person name="Tunlid A."/>
            <person name="Henrissat B."/>
            <person name="Grigoriev I.V."/>
            <person name="Hibbett D.S."/>
            <person name="Martin F."/>
        </authorList>
    </citation>
    <scope>NUCLEOTIDE SEQUENCE [LARGE SCALE GENOMIC DNA]</scope>
    <source>
        <strain evidence="2">Ve08.2h10</strain>
    </source>
</reference>
<dbReference type="InParanoid" id="A0A0D0BPQ2"/>
<proteinExistence type="predicted"/>
<protein>
    <submittedName>
        <fullName evidence="1">Uncharacterized protein</fullName>
    </submittedName>
</protein>